<dbReference type="Pfam" id="PF10646">
    <property type="entry name" value="Germane"/>
    <property type="match status" value="1"/>
</dbReference>
<dbReference type="SUPFAM" id="SSF69322">
    <property type="entry name" value="Tricorn protease domain 2"/>
    <property type="match status" value="1"/>
</dbReference>
<dbReference type="PROSITE" id="PS51257">
    <property type="entry name" value="PROKAR_LIPOPROTEIN"/>
    <property type="match status" value="1"/>
</dbReference>
<proteinExistence type="predicted"/>
<gene>
    <name evidence="3" type="ORF">HCR76_10635</name>
</gene>
<name>A0ABX6YES8_9MICO</name>
<organism evidence="3 4">
    <name type="scientific">Paramicrobacterium chengjingii</name>
    <dbReference type="NCBI Taxonomy" id="2769067"/>
    <lineage>
        <taxon>Bacteria</taxon>
        <taxon>Bacillati</taxon>
        <taxon>Actinomycetota</taxon>
        <taxon>Actinomycetes</taxon>
        <taxon>Micrococcales</taxon>
        <taxon>Microbacteriaceae</taxon>
        <taxon>Paramicrobacterium</taxon>
    </lineage>
</organism>
<sequence>MRRTTSVISLAVIAALLAGCAGIPRSGSVREGNPVGEDDDNANDVTLIADAPVPGASQEDLLKGFIAAASSPLNNYAVAREYLAPDVRLDWNPDASVTLDDPGERQFDRQSDATIDVAVEATALVDNTGVYSERTTGGLVHQSYTFVKVSGEWRIAEAPNGILLEESLFETVFDQHALRFFNPQWTSLVPDLRWFPSGSSSATRIVTELLKGPSEWLAQSVTTAFPDGTRLARSSVPVTDGKAQVDLSRDALTADDSARKRMKAQLVASLENVAGAGIVTVLFDGQPMDIPSLTVREPRVDSRPLIMTDEGFGYASGKGIETISGISPAVEELNATAAVINSENTQIAVRGEDGVYSVISGNDPVLVDNRDGLIAPTLDDSGYVWTVPAGQPGKVQVHDESGAAFELQTSWPEASSIASLELSRDGTRIVALINSGDSPQLLLAGVRRGTGGVPTSISETVRFPVASGTPRSATWVDDQTVAVLTSGTTDVVQLIELGGPSANIGPVEAAVELVGSNGAEALRAFTSDGELFARRGTGWQVSREGVAFIATQIGTPAS</sequence>
<feature type="domain" description="GerMN" evidence="2">
    <location>
        <begin position="202"/>
        <end position="292"/>
    </location>
</feature>
<feature type="chain" id="PRO_5045462487" evidence="1">
    <location>
        <begin position="22"/>
        <end position="558"/>
    </location>
</feature>
<dbReference type="RefSeq" id="WP_166992290.1">
    <property type="nucleotide sequence ID" value="NZ_CP061169.1"/>
</dbReference>
<dbReference type="EMBL" id="CP061169">
    <property type="protein sequence ID" value="QPZ37301.1"/>
    <property type="molecule type" value="Genomic_DNA"/>
</dbReference>
<reference evidence="3 4" key="1">
    <citation type="submission" date="2020-12" db="EMBL/GenBank/DDBJ databases">
        <title>Microbacterium sp. HY060.</title>
        <authorList>
            <person name="Zhou J."/>
        </authorList>
    </citation>
    <scope>NUCLEOTIDE SEQUENCE [LARGE SCALE GENOMIC DNA]</scope>
    <source>
        <strain evidence="3 4">HY60</strain>
    </source>
</reference>
<evidence type="ECO:0000256" key="1">
    <source>
        <dbReference type="SAM" id="SignalP"/>
    </source>
</evidence>
<dbReference type="InterPro" id="IPR018910">
    <property type="entry name" value="LpqB_C"/>
</dbReference>
<accession>A0ABX6YES8</accession>
<keyword evidence="1" id="KW-0732">Signal</keyword>
<evidence type="ECO:0000313" key="4">
    <source>
        <dbReference type="Proteomes" id="UP000662814"/>
    </source>
</evidence>
<dbReference type="InterPro" id="IPR059026">
    <property type="entry name" value="LpqB_N"/>
</dbReference>
<dbReference type="Proteomes" id="UP000662814">
    <property type="component" value="Chromosome"/>
</dbReference>
<protein>
    <submittedName>
        <fullName evidence="3">GerMN domain-containing protein</fullName>
    </submittedName>
</protein>
<feature type="signal peptide" evidence="1">
    <location>
        <begin position="1"/>
        <end position="21"/>
    </location>
</feature>
<dbReference type="Pfam" id="PF25976">
    <property type="entry name" value="LpqB_N"/>
    <property type="match status" value="1"/>
</dbReference>
<dbReference type="Pfam" id="PF10647">
    <property type="entry name" value="Gmad1"/>
    <property type="match status" value="1"/>
</dbReference>
<evidence type="ECO:0000313" key="3">
    <source>
        <dbReference type="EMBL" id="QPZ37301.1"/>
    </source>
</evidence>
<evidence type="ECO:0000259" key="2">
    <source>
        <dbReference type="SMART" id="SM00909"/>
    </source>
</evidence>
<dbReference type="InterPro" id="IPR019606">
    <property type="entry name" value="GerMN"/>
</dbReference>
<keyword evidence="4" id="KW-1185">Reference proteome</keyword>
<dbReference type="SMART" id="SM00909">
    <property type="entry name" value="Germane"/>
    <property type="match status" value="1"/>
</dbReference>